<name>D9SUH7_CLOC7</name>
<dbReference type="OrthoDB" id="1703838at2"/>
<evidence type="ECO:0000256" key="3">
    <source>
        <dbReference type="SAM" id="SignalP"/>
    </source>
</evidence>
<dbReference type="HOGENOM" id="CLU_316799_0_0_9"/>
<protein>
    <submittedName>
        <fullName evidence="5">Ig domain protein group 2 domain protein</fullName>
    </submittedName>
</protein>
<dbReference type="EMBL" id="CP002160">
    <property type="protein sequence ID" value="ADL52932.1"/>
    <property type="molecule type" value="Genomic_DNA"/>
</dbReference>
<feature type="compositionally biased region" description="Low complexity" evidence="1">
    <location>
        <begin position="839"/>
        <end position="865"/>
    </location>
</feature>
<evidence type="ECO:0000259" key="4">
    <source>
        <dbReference type="PROSITE" id="PS50835"/>
    </source>
</evidence>
<dbReference type="RefSeq" id="WP_013291836.1">
    <property type="nucleotide sequence ID" value="NC_014393.1"/>
</dbReference>
<keyword evidence="6" id="KW-1185">Reference proteome</keyword>
<feature type="domain" description="Ig-like" evidence="4">
    <location>
        <begin position="233"/>
        <end position="316"/>
    </location>
</feature>
<dbReference type="InterPro" id="IPR007110">
    <property type="entry name" value="Ig-like_dom"/>
</dbReference>
<dbReference type="PROSITE" id="PS50835">
    <property type="entry name" value="IG_LIKE"/>
    <property type="match status" value="3"/>
</dbReference>
<evidence type="ECO:0000313" key="6">
    <source>
        <dbReference type="Proteomes" id="UP000002730"/>
    </source>
</evidence>
<feature type="region of interest" description="Disordered" evidence="1">
    <location>
        <begin position="837"/>
        <end position="883"/>
    </location>
</feature>
<keyword evidence="2" id="KW-0472">Membrane</keyword>
<dbReference type="SUPFAM" id="SSF48726">
    <property type="entry name" value="Immunoglobulin"/>
    <property type="match status" value="2"/>
</dbReference>
<dbReference type="STRING" id="573061.Clocel_3246"/>
<feature type="domain" description="Ig-like" evidence="4">
    <location>
        <begin position="642"/>
        <end position="716"/>
    </location>
</feature>
<sequence length="920" mass="98441">MKLKKSILAWVMAVALIFFNVPITTVSAADNNLTIQVGETTTFAEGTNIKASKSLPSQQYYYLSEDYNSVAQYNEVRGNSYQGYVLPTYAQLSNEYKAALQTSGYIVPDSGMITWVVERKENRTVAEETIGMDGPETYYRDFPVYKIYPLISYDITIDSNIENGTIAADTTKTTRGNTVTLNITPNYGYEFESVSVKDAKNNDLVVSDTGSARTFTMPAYNVQVSGTFSKIPPTVDTITVAPMAITMHKGDTENFTATVSGTYDPNTAVTWTVEGANSANTTISGSGQLKVGSDETALNLIVKATSVQDATKSSVANVAVIRANLVQSTESNKISGIAEGASYIVGTDITFDATGNSMDNTSPISGDIRYVPVSWNVNPNGTWTSAPYTATFKINNVGNYTLKVVYQKQNYDGTSWADIVGDTDTKAVSFTIKNLISIDSVLVSPTSTTVQKGKTQSFTATVIGAHVPSQNVTWTVEGANSSNTTISGSGELMVGSDETSSKLTVKATSVEDSTKSSTATVTIVRDNIIQSDTSNKITGINEGASYTVGTDITFDATGNSMNNTSPISGDIRYVPVSWSVNPNGTWTSAPYTATFKINNVGNYTLKVVYQKQNYDGTLWADIVGDTDTKAVSFTIKNLISIDSVLVSPTSTTVQKGKTQSFTATVIGAHAPSQNVTWTVEGANSSNTTISGSGELMVGSDETSSKLTVKATSVEDSTKSSTATVIIVRDNIIQSDTSNKITGINEGASYTVGTDITFDATGNSMDNTSPISGDIRYVPVSWSVNPNGTWTSAPYTATFKINNVGNYTLKVVYQEQNYNGSEWVDVAGATDIKTTSFTITSDNNNSNVSDKNNNSNNNTNSTNDNNAIKTDNNSNKADDSLDDVPNTGEDKSLVWLFIVSLMSGTAAVFINSKKLLLGKKR</sequence>
<dbReference type="Proteomes" id="UP000002730">
    <property type="component" value="Chromosome"/>
</dbReference>
<keyword evidence="2" id="KW-0812">Transmembrane</keyword>
<dbReference type="InterPro" id="IPR003343">
    <property type="entry name" value="Big_2"/>
</dbReference>
<dbReference type="AlphaFoldDB" id="D9SUH7"/>
<feature type="chain" id="PRO_5003128453" evidence="3">
    <location>
        <begin position="29"/>
        <end position="920"/>
    </location>
</feature>
<dbReference type="eggNOG" id="COG2382">
    <property type="taxonomic scope" value="Bacteria"/>
</dbReference>
<feature type="domain" description="Ig-like" evidence="4">
    <location>
        <begin position="439"/>
        <end position="522"/>
    </location>
</feature>
<dbReference type="KEGG" id="ccb:Clocel_3246"/>
<feature type="signal peptide" evidence="3">
    <location>
        <begin position="1"/>
        <end position="28"/>
    </location>
</feature>
<organism evidence="5 6">
    <name type="scientific">Clostridium cellulovorans (strain ATCC 35296 / DSM 3052 / OCM 3 / 743B)</name>
    <dbReference type="NCBI Taxonomy" id="573061"/>
    <lineage>
        <taxon>Bacteria</taxon>
        <taxon>Bacillati</taxon>
        <taxon>Bacillota</taxon>
        <taxon>Clostridia</taxon>
        <taxon>Eubacteriales</taxon>
        <taxon>Clostridiaceae</taxon>
        <taxon>Clostridium</taxon>
    </lineage>
</organism>
<evidence type="ECO:0000313" key="5">
    <source>
        <dbReference type="EMBL" id="ADL52932.1"/>
    </source>
</evidence>
<evidence type="ECO:0000256" key="1">
    <source>
        <dbReference type="SAM" id="MobiDB-lite"/>
    </source>
</evidence>
<keyword evidence="3" id="KW-0732">Signal</keyword>
<gene>
    <name evidence="5" type="ordered locus">Clocel_3246</name>
</gene>
<accession>D9SUH7</accession>
<proteinExistence type="predicted"/>
<dbReference type="Gene3D" id="2.60.40.1080">
    <property type="match status" value="2"/>
</dbReference>
<evidence type="ECO:0000256" key="2">
    <source>
        <dbReference type="SAM" id="Phobius"/>
    </source>
</evidence>
<keyword evidence="2" id="KW-1133">Transmembrane helix</keyword>
<dbReference type="InterPro" id="IPR036179">
    <property type="entry name" value="Ig-like_dom_sf"/>
</dbReference>
<feature type="transmembrane region" description="Helical" evidence="2">
    <location>
        <begin position="892"/>
        <end position="910"/>
    </location>
</feature>
<dbReference type="Pfam" id="PF18998">
    <property type="entry name" value="Flg_new_2"/>
    <property type="match status" value="1"/>
</dbReference>
<dbReference type="SMART" id="SM00635">
    <property type="entry name" value="BID_2"/>
    <property type="match status" value="3"/>
</dbReference>
<dbReference type="InterPro" id="IPR044060">
    <property type="entry name" value="Bacterial_rp_domain"/>
</dbReference>
<reference evidence="5 6" key="1">
    <citation type="submission" date="2010-08" db="EMBL/GenBank/DDBJ databases">
        <title>Complete sequence of Clostridium cellulovorans 743B.</title>
        <authorList>
            <consortium name="US DOE Joint Genome Institute"/>
            <person name="Lucas S."/>
            <person name="Copeland A."/>
            <person name="Lapidus A."/>
            <person name="Cheng J.-F."/>
            <person name="Bruce D."/>
            <person name="Goodwin L."/>
            <person name="Pitluck S."/>
            <person name="Chertkov O."/>
            <person name="Detter J.C."/>
            <person name="Han C."/>
            <person name="Tapia R."/>
            <person name="Land M."/>
            <person name="Hauser L."/>
            <person name="Chang Y.-J."/>
            <person name="Jeffries C."/>
            <person name="Kyrpides N."/>
            <person name="Ivanova N."/>
            <person name="Mikhailova N."/>
            <person name="Hemme C.L."/>
            <person name="Woyke T."/>
        </authorList>
    </citation>
    <scope>NUCLEOTIDE SEQUENCE [LARGE SCALE GENOMIC DNA]</scope>
    <source>
        <strain evidence="6">ATCC 35296 / DSM 3052 / OCM 3 / 743B</strain>
    </source>
</reference>